<organism evidence="1 2">
    <name type="scientific">Algimonas arctica</name>
    <dbReference type="NCBI Taxonomy" id="1479486"/>
    <lineage>
        <taxon>Bacteria</taxon>
        <taxon>Pseudomonadati</taxon>
        <taxon>Pseudomonadota</taxon>
        <taxon>Alphaproteobacteria</taxon>
        <taxon>Maricaulales</taxon>
        <taxon>Robiginitomaculaceae</taxon>
        <taxon>Algimonas</taxon>
    </lineage>
</organism>
<name>A0A8J3CSD4_9PROT</name>
<dbReference type="PROSITE" id="PS51257">
    <property type="entry name" value="PROKAR_LIPOPROTEIN"/>
    <property type="match status" value="1"/>
</dbReference>
<comment type="caution">
    <text evidence="1">The sequence shown here is derived from an EMBL/GenBank/DDBJ whole genome shotgun (WGS) entry which is preliminary data.</text>
</comment>
<proteinExistence type="predicted"/>
<sequence>MTIKAFITVVFLGFGSLFLLSCSESPSDKLDSGVITPPPGFFDRTNANCRAAAIENDRIGALTDTPPTIRQLNGQSLFGYALPDGRHVQCVVRHADEHVVDVRIIGSD</sequence>
<protein>
    <recommendedName>
        <fullName evidence="3">Lipoprotein</fullName>
    </recommendedName>
</protein>
<accession>A0A8J3CSD4</accession>
<keyword evidence="2" id="KW-1185">Reference proteome</keyword>
<evidence type="ECO:0008006" key="3">
    <source>
        <dbReference type="Google" id="ProtNLM"/>
    </source>
</evidence>
<reference evidence="1" key="2">
    <citation type="submission" date="2020-09" db="EMBL/GenBank/DDBJ databases">
        <authorList>
            <person name="Sun Q."/>
            <person name="Kim S."/>
        </authorList>
    </citation>
    <scope>NUCLEOTIDE SEQUENCE</scope>
    <source>
        <strain evidence="1">KCTC 32513</strain>
    </source>
</reference>
<evidence type="ECO:0000313" key="2">
    <source>
        <dbReference type="Proteomes" id="UP000634004"/>
    </source>
</evidence>
<dbReference type="EMBL" id="BMZH01000010">
    <property type="protein sequence ID" value="GHB00022.1"/>
    <property type="molecule type" value="Genomic_DNA"/>
</dbReference>
<reference evidence="1" key="1">
    <citation type="journal article" date="2014" name="Int. J. Syst. Evol. Microbiol.">
        <title>Complete genome sequence of Corynebacterium casei LMG S-19264T (=DSM 44701T), isolated from a smear-ripened cheese.</title>
        <authorList>
            <consortium name="US DOE Joint Genome Institute (JGI-PGF)"/>
            <person name="Walter F."/>
            <person name="Albersmeier A."/>
            <person name="Kalinowski J."/>
            <person name="Ruckert C."/>
        </authorList>
    </citation>
    <scope>NUCLEOTIDE SEQUENCE</scope>
    <source>
        <strain evidence="1">KCTC 32513</strain>
    </source>
</reference>
<dbReference type="RefSeq" id="WP_189498682.1">
    <property type="nucleotide sequence ID" value="NZ_BMZH01000010.1"/>
</dbReference>
<evidence type="ECO:0000313" key="1">
    <source>
        <dbReference type="EMBL" id="GHB00022.1"/>
    </source>
</evidence>
<dbReference type="Proteomes" id="UP000634004">
    <property type="component" value="Unassembled WGS sequence"/>
</dbReference>
<dbReference type="AlphaFoldDB" id="A0A8J3CSD4"/>
<gene>
    <name evidence="1" type="ORF">GCM10009069_23550</name>
</gene>